<dbReference type="PANTHER" id="PTHR14592">
    <property type="entry name" value="UNCHARACTERIZED FAM3"/>
    <property type="match status" value="1"/>
</dbReference>
<comment type="subcellular location">
    <subcellularLocation>
        <location evidence="1">Secreted</location>
    </subcellularLocation>
</comment>
<dbReference type="PROSITE" id="PS52031">
    <property type="entry name" value="GG_LECTIN"/>
    <property type="match status" value="1"/>
</dbReference>
<accession>A0ABD1KV21</accession>
<keyword evidence="8" id="KW-0472">Membrane</keyword>
<dbReference type="InterPro" id="IPR039477">
    <property type="entry name" value="ILEI/PANDER_dom"/>
</dbReference>
<dbReference type="Pfam" id="PF15711">
    <property type="entry name" value="ILEI"/>
    <property type="match status" value="1"/>
</dbReference>
<feature type="transmembrane region" description="Helical" evidence="8">
    <location>
        <begin position="34"/>
        <end position="52"/>
    </location>
</feature>
<dbReference type="InterPro" id="IPR039475">
    <property type="entry name" value="ILEI_FAM3C"/>
</dbReference>
<evidence type="ECO:0000256" key="5">
    <source>
        <dbReference type="ARBA" id="ARBA00022734"/>
    </source>
</evidence>
<comment type="caution">
    <text evidence="10">The sequence shown here is derived from an EMBL/GenBank/DDBJ whole genome shotgun (WGS) entry which is preliminary data.</text>
</comment>
<evidence type="ECO:0000256" key="4">
    <source>
        <dbReference type="ARBA" id="ARBA00022729"/>
    </source>
</evidence>
<evidence type="ECO:0000259" key="9">
    <source>
        <dbReference type="Pfam" id="PF15711"/>
    </source>
</evidence>
<sequence>MLPHALVRDVVTFPGSEGVAGITNMVRAGGVLKLAALAAAFLLALFFAFELLDINMEFNIGQMFARSAPQEPGPTKPPRRSCGLSKACPDGHFSFKMASGAASVVGPKICFEDNIVMSGVKNNVGRGINIALINGETGEVVKTAFFDMWAGDVNELINFLKTITDGTLVMMATFDDPASKLNEEARKMIAELGSSSVSTLGFRDNWIFVGGKGIKTKSPFEQHIKNNAETNKYEGWPEVLEMEGCIPKRQE</sequence>
<evidence type="ECO:0000256" key="1">
    <source>
        <dbReference type="ARBA" id="ARBA00004613"/>
    </source>
</evidence>
<evidence type="ECO:0000256" key="6">
    <source>
        <dbReference type="ARBA" id="ARBA00023157"/>
    </source>
</evidence>
<keyword evidence="5 7" id="KW-0430">Lectin</keyword>
<comment type="similarity">
    <text evidence="2">Belongs to the FAM3 family.</text>
</comment>
<evidence type="ECO:0000313" key="11">
    <source>
        <dbReference type="Proteomes" id="UP001591681"/>
    </source>
</evidence>
<organism evidence="10 11">
    <name type="scientific">Coilia grayii</name>
    <name type="common">Gray's grenadier anchovy</name>
    <dbReference type="NCBI Taxonomy" id="363190"/>
    <lineage>
        <taxon>Eukaryota</taxon>
        <taxon>Metazoa</taxon>
        <taxon>Chordata</taxon>
        <taxon>Craniata</taxon>
        <taxon>Vertebrata</taxon>
        <taxon>Euteleostomi</taxon>
        <taxon>Actinopterygii</taxon>
        <taxon>Neopterygii</taxon>
        <taxon>Teleostei</taxon>
        <taxon>Clupei</taxon>
        <taxon>Clupeiformes</taxon>
        <taxon>Clupeoidei</taxon>
        <taxon>Engraulidae</taxon>
        <taxon>Coilinae</taxon>
        <taxon>Coilia</taxon>
    </lineage>
</organism>
<keyword evidence="6" id="KW-1015">Disulfide bond</keyword>
<keyword evidence="8" id="KW-0812">Transmembrane</keyword>
<proteinExistence type="inferred from homology"/>
<dbReference type="InterPro" id="IPR039220">
    <property type="entry name" value="FAM3"/>
</dbReference>
<gene>
    <name evidence="10" type="ORF">ACEWY4_002178</name>
</gene>
<evidence type="ECO:0000256" key="3">
    <source>
        <dbReference type="ARBA" id="ARBA00022525"/>
    </source>
</evidence>
<feature type="domain" description="ILEI/PANDER" evidence="9">
    <location>
        <begin position="126"/>
        <end position="213"/>
    </location>
</feature>
<evidence type="ECO:0000256" key="8">
    <source>
        <dbReference type="SAM" id="Phobius"/>
    </source>
</evidence>
<evidence type="ECO:0000313" key="10">
    <source>
        <dbReference type="EMBL" id="KAL2103010.1"/>
    </source>
</evidence>
<name>A0ABD1KV21_9TELE</name>
<keyword evidence="3" id="KW-0964">Secreted</keyword>
<dbReference type="AlphaFoldDB" id="A0ABD1KV21"/>
<keyword evidence="11" id="KW-1185">Reference proteome</keyword>
<dbReference type="Proteomes" id="UP001591681">
    <property type="component" value="Unassembled WGS sequence"/>
</dbReference>
<protein>
    <recommendedName>
        <fullName evidence="9">ILEI/PANDER domain-containing protein</fullName>
    </recommendedName>
</protein>
<evidence type="ECO:0000256" key="2">
    <source>
        <dbReference type="ARBA" id="ARBA00010905"/>
    </source>
</evidence>
<keyword evidence="8" id="KW-1133">Transmembrane helix</keyword>
<reference evidence="10 11" key="1">
    <citation type="submission" date="2024-09" db="EMBL/GenBank/DDBJ databases">
        <title>A chromosome-level genome assembly of Gray's grenadier anchovy, Coilia grayii.</title>
        <authorList>
            <person name="Fu Z."/>
        </authorList>
    </citation>
    <scope>NUCLEOTIDE SEQUENCE [LARGE SCALE GENOMIC DNA]</scope>
    <source>
        <strain evidence="10">G4</strain>
        <tissue evidence="10">Muscle</tissue>
    </source>
</reference>
<dbReference type="GO" id="GO:0030246">
    <property type="term" value="F:carbohydrate binding"/>
    <property type="evidence" value="ECO:0007669"/>
    <property type="project" value="UniProtKB-UniRule"/>
</dbReference>
<dbReference type="GO" id="GO:0005576">
    <property type="term" value="C:extracellular region"/>
    <property type="evidence" value="ECO:0007669"/>
    <property type="project" value="UniProtKB-SubCell"/>
</dbReference>
<evidence type="ECO:0000256" key="7">
    <source>
        <dbReference type="PROSITE-ProRule" id="PRU01375"/>
    </source>
</evidence>
<keyword evidence="4" id="KW-0732">Signal</keyword>
<dbReference type="CDD" id="cd13940">
    <property type="entry name" value="ILEI_FAM3C"/>
    <property type="match status" value="1"/>
</dbReference>
<dbReference type="EMBL" id="JBHFQA010000002">
    <property type="protein sequence ID" value="KAL2103010.1"/>
    <property type="molecule type" value="Genomic_DNA"/>
</dbReference>